<dbReference type="EMBL" id="BAUL01000098">
    <property type="protein sequence ID" value="GAD94669.1"/>
    <property type="molecule type" value="Genomic_DNA"/>
</dbReference>
<feature type="repeat" description="ANK" evidence="2">
    <location>
        <begin position="1167"/>
        <end position="1203"/>
    </location>
</feature>
<feature type="repeat" description="ANK" evidence="2">
    <location>
        <begin position="1576"/>
        <end position="1609"/>
    </location>
</feature>
<evidence type="ECO:0000259" key="3">
    <source>
        <dbReference type="PROSITE" id="PS50837"/>
    </source>
</evidence>
<feature type="repeat" description="ANK" evidence="2">
    <location>
        <begin position="1775"/>
        <end position="1807"/>
    </location>
</feature>
<feature type="repeat" description="ANK" evidence="2">
    <location>
        <begin position="711"/>
        <end position="743"/>
    </location>
</feature>
<dbReference type="HOGENOM" id="CLU_001540_1_0_1"/>
<dbReference type="Proteomes" id="UP000018001">
    <property type="component" value="Unassembled WGS sequence"/>
</dbReference>
<dbReference type="OrthoDB" id="21416at2759"/>
<dbReference type="Pfam" id="PF12796">
    <property type="entry name" value="Ank_2"/>
    <property type="match status" value="7"/>
</dbReference>
<dbReference type="PANTHER" id="PTHR24118">
    <property type="entry name" value="POTE ANKYRIN DOMAIN"/>
    <property type="match status" value="1"/>
</dbReference>
<dbReference type="InterPro" id="IPR036770">
    <property type="entry name" value="Ankyrin_rpt-contain_sf"/>
</dbReference>
<feature type="domain" description="NACHT" evidence="3">
    <location>
        <begin position="91"/>
        <end position="231"/>
    </location>
</feature>
<feature type="repeat" description="ANK" evidence="2">
    <location>
        <begin position="842"/>
        <end position="875"/>
    </location>
</feature>
<dbReference type="eggNOG" id="KOG4177">
    <property type="taxonomic scope" value="Eukaryota"/>
</dbReference>
<dbReference type="PANTHER" id="PTHR24118:SF100">
    <property type="entry name" value="FYVE-TYPE DOMAIN-CONTAINING PROTEIN"/>
    <property type="match status" value="1"/>
</dbReference>
<feature type="repeat" description="ANK" evidence="2">
    <location>
        <begin position="980"/>
        <end position="1012"/>
    </location>
</feature>
<dbReference type="PRINTS" id="PR01415">
    <property type="entry name" value="ANKYRIN"/>
</dbReference>
<dbReference type="SUPFAM" id="SSF52540">
    <property type="entry name" value="P-loop containing nucleoside triphosphate hydrolases"/>
    <property type="match status" value="1"/>
</dbReference>
<feature type="repeat" description="ANK" evidence="2">
    <location>
        <begin position="538"/>
        <end position="570"/>
    </location>
</feature>
<dbReference type="PROSITE" id="PS50837">
    <property type="entry name" value="NACHT"/>
    <property type="match status" value="1"/>
</dbReference>
<dbReference type="InterPro" id="IPR056884">
    <property type="entry name" value="NPHP3-like_N"/>
</dbReference>
<evidence type="ECO:0000313" key="5">
    <source>
        <dbReference type="Proteomes" id="UP000018001"/>
    </source>
</evidence>
<reference evidence="5" key="1">
    <citation type="journal article" date="2014" name="Genome Announc.">
        <title>Draft genome sequence of the formaldehyde-resistant fungus Byssochlamys spectabilis No. 5 (anamorph Paecilomyces variotii No. 5) (NBRC109023).</title>
        <authorList>
            <person name="Oka T."/>
            <person name="Ekino K."/>
            <person name="Fukuda K."/>
            <person name="Nomura Y."/>
        </authorList>
    </citation>
    <scope>NUCLEOTIDE SEQUENCE [LARGE SCALE GENOMIC DNA]</scope>
    <source>
        <strain evidence="5">No. 5 / NBRC 109023</strain>
    </source>
</reference>
<evidence type="ECO:0000256" key="2">
    <source>
        <dbReference type="PROSITE-ProRule" id="PRU00023"/>
    </source>
</evidence>
<protein>
    <submittedName>
        <fullName evidence="4">Ankyrin repeat domain protein, putative</fullName>
    </submittedName>
</protein>
<dbReference type="Gene3D" id="3.40.50.300">
    <property type="entry name" value="P-loop containing nucleotide triphosphate hydrolases"/>
    <property type="match status" value="1"/>
</dbReference>
<keyword evidence="2" id="KW-0040">ANK repeat</keyword>
<gene>
    <name evidence="4" type="ORF">PVAR5_3298</name>
</gene>
<dbReference type="PROSITE" id="PS50088">
    <property type="entry name" value="ANK_REPEAT"/>
    <property type="match status" value="10"/>
</dbReference>
<keyword evidence="1" id="KW-0677">Repeat</keyword>
<dbReference type="InterPro" id="IPR007111">
    <property type="entry name" value="NACHT_NTPase"/>
</dbReference>
<dbReference type="SMART" id="SM00248">
    <property type="entry name" value="ANK"/>
    <property type="match status" value="27"/>
</dbReference>
<dbReference type="PROSITE" id="PS50297">
    <property type="entry name" value="ANK_REP_REGION"/>
    <property type="match status" value="6"/>
</dbReference>
<sequence>MNNDDFVIVENPNEFLSKRDASCPDGDARKQDEVTPKDVAAIRSWLSPTEFDSDGSEYRKHLNAHAPGTGDWLVQTETYQNWHDSTETTPGGLWIQGIPGSGKSVVAARLIQRLKEEETAPVVFFFARRIVKSNSHPQNLVRDCLYQLLDHIIPLQMRLKDLRKQNSSVEHISFQELWRAFLFALSTLPRAYVVFDALDELAVEQNGFLTLLLELTQMSPQSIKLIITSRPVSDLVDALRGPSLGLIRLTKRAVESDIATYIDQRLVQQEQRPFTEEQSIRIKDTICQKAQGLFLYSRLMLDQLMQQPTTPVDRHLQRLPESLEDMYVNLLHEHATRSSAGLPFQSWLLSWITHSTRPLRVTELATLVLSTPDRAGLKNDQDAKLMVRTTCGPLLEILENETVQVIHHSFTEFLLDSHRPSAKESNSIAWFPAFAPTTTHRFLTLSIINYLLSGCFTSWAFDREEYGGDGFEKPHHDLMLQFPFLQYAVQNLLDHAASCDVEDLELMQTLDRLFDTDTDTFNAWMEFWFASMAEYIPEDFKPIHVAARAGLSRYTAHLIAKGEDPNVCDENCHSPAALAAMNGNADTLGVLLDSQATFMDFDIEGLAPIHYAAKGGHVDVLQRLLDAGTDPLYPQGPGNRPGYTEPGKTPIEYACQWGNTEAATLLLQHMDEATRCHILPHWAAVKGQANTLRILLEYPEIRANINAKDAGDNTALYLAACADSAPTADLLLIYGADVHVRSSGSASNGSRWTGSLGALRGRWTALQGWAKGNSSWYKRYQTSEDEWERVGGLLIKAGSDIEVRDDKGKTVLFYWSMHGRSGARFASFLLRHGADARALDNDGNTVLHDSRLNHQAGATIRLLVDAGANINHERKTDGATPLISAAKQQFGGIKLFTDCGADPNLQDADGNTALHWICKSWVPGLATLREWLQFADPTIRNNAGQTCIYNLRFGNDGYERVQAIPLFIEKGLDLESRDRKGRTALLAACENGQEHFITALLRHGASATATDFENKTCLHILGQVMLSCIDHGKKDRKIAVDVMSRLIGAGANISAVDNQGNTAFHDAIKIDNYFRPVQVRLEALLELGANPNTADSQGRMVLHNISSLPGEPFADRFDWLQKAGISLDLHVRDNQGFMPIHCAAAAADVNVLKLAKAGADLQARIDNGSNVLHLSAGAGQASALGLLCKLYTDNGWDINQQDENGRSPLHYAAASGSSECVFYLLQAGAVANAQDCQGLTPLHAATEYQIDVVAARQARRKARFPYGSRRGRSWDGLQRLMDLRRDSPVHKAPEAVRAAVAAEVEVQMVQDSVRLLLSAAADRSLRDSSGWTAYDLAVYLDRRDLAAILEPSPGNGGGQDASVPFRWCSLGGVDANKIVEQLDVDNCDPYTVLHAALSQRNETLVAALLDAGVDPTVPGPDGLTPVHYVAFWGLISVMKLMTRYIKDLNSIDPPLLHAAVCREQSNIQMVDLLMSHGANVNAHFQAPLDKDTWTATASGYNAVHMLATGERWWHIAALQSLCKAGADLEAVDSHGRTVLQCALTADNSVLHGAWQQDTLDTILAHGANINAQSPEDGSTALQRALKYRWGRPMIERLLSHGADINLGHVPAIHAAVESGSIGACEAILDAGADLNTFRHRPKGQRRYFAHTEGPPVETPLLAAAMKSSYEYDYEDDELDKRATMISFLLQRGADPFLELPGESTTTVFHEICHYHGIVSPFLEADIDLERTNAAGLTPLLVSCASPKRLKNSLKHESAPIELINAGANIHAFSPQGSSALHLAAESGLCETVSLLIAKGALVSAMNNAGLTPLYYAVKYRWTVDSVRLTKTLLAAGADPVFTGPNGENAPHILAPSLMQFSPAGSYESNCQYKNDFDYLAESKALYKIFTDGGCDRNARDNEGNTPLFPYVQEVKVECEIFNVVPPAKEDVREMFNTHDVFAVNNDGDTLLHAIASREEVERSEEDAVLLFQELLARGLDARRENKKGLSALDVAMAYSKQGILELFEREE</sequence>
<organism evidence="4 5">
    <name type="scientific">Byssochlamys spectabilis (strain No. 5 / NBRC 109023)</name>
    <name type="common">Paecilomyces variotii</name>
    <dbReference type="NCBI Taxonomy" id="1356009"/>
    <lineage>
        <taxon>Eukaryota</taxon>
        <taxon>Fungi</taxon>
        <taxon>Dikarya</taxon>
        <taxon>Ascomycota</taxon>
        <taxon>Pezizomycotina</taxon>
        <taxon>Eurotiomycetes</taxon>
        <taxon>Eurotiomycetidae</taxon>
        <taxon>Eurotiales</taxon>
        <taxon>Thermoascaceae</taxon>
        <taxon>Paecilomyces</taxon>
    </lineage>
</organism>
<dbReference type="InterPro" id="IPR002110">
    <property type="entry name" value="Ankyrin_rpt"/>
</dbReference>
<feature type="repeat" description="ANK" evidence="2">
    <location>
        <begin position="1059"/>
        <end position="1096"/>
    </location>
</feature>
<keyword evidence="5" id="KW-1185">Reference proteome</keyword>
<name>V5FCH3_BYSSN</name>
<evidence type="ECO:0000313" key="4">
    <source>
        <dbReference type="EMBL" id="GAD94669.1"/>
    </source>
</evidence>
<comment type="caution">
    <text evidence="4">The sequence shown here is derived from an EMBL/GenBank/DDBJ whole genome shotgun (WGS) entry which is preliminary data.</text>
</comment>
<evidence type="ECO:0000256" key="1">
    <source>
        <dbReference type="ARBA" id="ARBA00022737"/>
    </source>
</evidence>
<accession>V5FCH3</accession>
<dbReference type="Pfam" id="PF00023">
    <property type="entry name" value="Ank"/>
    <property type="match status" value="2"/>
</dbReference>
<proteinExistence type="predicted"/>
<dbReference type="SUPFAM" id="SSF48403">
    <property type="entry name" value="Ankyrin repeat"/>
    <property type="match status" value="6"/>
</dbReference>
<dbReference type="InterPro" id="IPR054471">
    <property type="entry name" value="GPIID_WHD"/>
</dbReference>
<dbReference type="Pfam" id="PF24883">
    <property type="entry name" value="NPHP3_N"/>
    <property type="match status" value="1"/>
</dbReference>
<feature type="repeat" description="ANK" evidence="2">
    <location>
        <begin position="1204"/>
        <end position="1236"/>
    </location>
</feature>
<dbReference type="InterPro" id="IPR027417">
    <property type="entry name" value="P-loop_NTPase"/>
</dbReference>
<dbReference type="Gene3D" id="1.25.40.20">
    <property type="entry name" value="Ankyrin repeat-containing domain"/>
    <property type="match status" value="10"/>
</dbReference>
<feature type="repeat" description="ANK" evidence="2">
    <location>
        <begin position="604"/>
        <end position="630"/>
    </location>
</feature>
<dbReference type="Pfam" id="PF22939">
    <property type="entry name" value="WHD_GPIID"/>
    <property type="match status" value="1"/>
</dbReference>
<dbReference type="InParanoid" id="V5FCH3"/>